<protein>
    <submittedName>
        <fullName evidence="1">Uncharacterized protein</fullName>
    </submittedName>
</protein>
<evidence type="ECO:0000313" key="2">
    <source>
        <dbReference type="Proteomes" id="UP000238157"/>
    </source>
</evidence>
<keyword evidence="2" id="KW-1185">Reference proteome</keyword>
<evidence type="ECO:0000313" key="1">
    <source>
        <dbReference type="EMBL" id="PRY85704.1"/>
    </source>
</evidence>
<dbReference type="AlphaFoldDB" id="A0A2T0WGQ6"/>
<gene>
    <name evidence="1" type="ORF">CLW00_11146</name>
</gene>
<proteinExistence type="predicted"/>
<name>A0A2T0WGQ6_9BACT</name>
<accession>A0A2T0WGQ6</accession>
<reference evidence="1 2" key="1">
    <citation type="submission" date="2018-03" db="EMBL/GenBank/DDBJ databases">
        <title>Genomic Encyclopedia of Archaeal and Bacterial Type Strains, Phase II (KMG-II): from individual species to whole genera.</title>
        <authorList>
            <person name="Goeker M."/>
        </authorList>
    </citation>
    <scope>NUCLEOTIDE SEQUENCE [LARGE SCALE GENOMIC DNA]</scope>
    <source>
        <strain evidence="1 2">DSM 27929</strain>
    </source>
</reference>
<organism evidence="1 2">
    <name type="scientific">Mongoliibacter ruber</name>
    <dbReference type="NCBI Taxonomy" id="1750599"/>
    <lineage>
        <taxon>Bacteria</taxon>
        <taxon>Pseudomonadati</taxon>
        <taxon>Bacteroidota</taxon>
        <taxon>Cytophagia</taxon>
        <taxon>Cytophagales</taxon>
        <taxon>Cyclobacteriaceae</taxon>
        <taxon>Mongoliibacter</taxon>
    </lineage>
</organism>
<dbReference type="EMBL" id="PVTR01000011">
    <property type="protein sequence ID" value="PRY85704.1"/>
    <property type="molecule type" value="Genomic_DNA"/>
</dbReference>
<dbReference type="Proteomes" id="UP000238157">
    <property type="component" value="Unassembled WGS sequence"/>
</dbReference>
<sequence length="663" mass="78529">MVKKAINIFWFFFILVQANGQNLQMVERDTIYLEEFLGIEKVQYYMDDTLFVKQGNYDFISQLYNQLLSNSIRKLQINGKYQENRFHGQWEYKLSDLDLDIKSLTEGRSMGLEYLLNGIERSAKFNYLNGIPEGNWMIEVVTIKDNRRLPETNGGNFTFKNGIAVGEFKFDDLQGKNFLRGNLNDEGFFDGDLILRYINNGDEIKESRVYRDGFLLKLNKFNETAGTVDVDIAYEDVIQKLEDSDGQIQEIDFRISEEGFGVLFQNGYTEIDEKLTEQVEGNSILDNILYRFNRFSEGLTDEREDPAFKLTRRFKFVYPEEEERLIRSVQPRLNIMLDEYNDFLSNAKFILNRDRIDSLPYIFGFIDHARRKSQDMLEVIELTEEGFFDFLYRPNYYPNGLPNLNQADSFTYEEAGVEKEATFDLGIYVDSPHRLMEQIEAFTDTLKQRTDEYLDYSFMEIRIFDEQATIDSLDNQIVQLKTRADAMYSFLQVIPEDRTFEEMPLDYRIYRVIHNNTLQRLQNEYLDAEDYDEKVRLGKELTCMLDYLINQHDEILFIENMPERLDKEFTRFSPNPFFERDIETKILPAIYGKGTGPLFNAYAENLFESRNCKDLQNNLEKFRKLENRLKELVKRSDTEEVVRLDRALRRENIPSRIERLLNL</sequence>
<comment type="caution">
    <text evidence="1">The sequence shown here is derived from an EMBL/GenBank/DDBJ whole genome shotgun (WGS) entry which is preliminary data.</text>
</comment>